<sequence length="110" mass="12621">MYLELTDIVVLTLLILVVLAWWNLQDVRQRAFHHAERHCKKLNLQLLDSNVALKLSGFKRAPNGILTPLFICAFEFSATGDDRYEGSIHMLGKRLAKIDVPPHRMSETLH</sequence>
<organism evidence="2 3">
    <name type="scientific">Parendozoicomonas haliclonae</name>
    <dbReference type="NCBI Taxonomy" id="1960125"/>
    <lineage>
        <taxon>Bacteria</taxon>
        <taxon>Pseudomonadati</taxon>
        <taxon>Pseudomonadota</taxon>
        <taxon>Gammaproteobacteria</taxon>
        <taxon>Oceanospirillales</taxon>
        <taxon>Endozoicomonadaceae</taxon>
        <taxon>Parendozoicomonas</taxon>
    </lineage>
</organism>
<protein>
    <recommendedName>
        <fullName evidence="4">DUF3301 domain-containing protein</fullName>
    </recommendedName>
</protein>
<dbReference type="Pfam" id="PF11743">
    <property type="entry name" value="DUF3301"/>
    <property type="match status" value="1"/>
</dbReference>
<feature type="transmembrane region" description="Helical" evidence="1">
    <location>
        <begin position="6"/>
        <end position="24"/>
    </location>
</feature>
<keyword evidence="1" id="KW-1133">Transmembrane helix</keyword>
<dbReference type="EMBL" id="FWPT01000012">
    <property type="protein sequence ID" value="SMA50408.1"/>
    <property type="molecule type" value="Genomic_DNA"/>
</dbReference>
<name>A0A1X7AQN4_9GAMM</name>
<dbReference type="OrthoDB" id="5959530at2"/>
<evidence type="ECO:0008006" key="4">
    <source>
        <dbReference type="Google" id="ProtNLM"/>
    </source>
</evidence>
<dbReference type="Proteomes" id="UP000196573">
    <property type="component" value="Unassembled WGS sequence"/>
</dbReference>
<evidence type="ECO:0000313" key="2">
    <source>
        <dbReference type="EMBL" id="SMA50408.1"/>
    </source>
</evidence>
<evidence type="ECO:0000313" key="3">
    <source>
        <dbReference type="Proteomes" id="UP000196573"/>
    </source>
</evidence>
<dbReference type="RefSeq" id="WP_087112847.1">
    <property type="nucleotide sequence ID" value="NZ_CBCSCN010000005.1"/>
</dbReference>
<dbReference type="AlphaFoldDB" id="A0A1X7AQN4"/>
<proteinExistence type="predicted"/>
<accession>A0A1X7AQN4</accession>
<dbReference type="InterPro" id="IPR021732">
    <property type="entry name" value="DUF3301"/>
</dbReference>
<reference evidence="2 3" key="1">
    <citation type="submission" date="2017-03" db="EMBL/GenBank/DDBJ databases">
        <authorList>
            <person name="Afonso C.L."/>
            <person name="Miller P.J."/>
            <person name="Scott M.A."/>
            <person name="Spackman E."/>
            <person name="Goraichik I."/>
            <person name="Dimitrov K.M."/>
            <person name="Suarez D.L."/>
            <person name="Swayne D.E."/>
        </authorList>
    </citation>
    <scope>NUCLEOTIDE SEQUENCE [LARGE SCALE GENOMIC DNA]</scope>
    <source>
        <strain evidence="2">SB41UT1</strain>
    </source>
</reference>
<keyword evidence="1" id="KW-0812">Transmembrane</keyword>
<gene>
    <name evidence="2" type="ORF">EHSB41UT_04206</name>
</gene>
<keyword evidence="1" id="KW-0472">Membrane</keyword>
<keyword evidence="3" id="KW-1185">Reference proteome</keyword>
<evidence type="ECO:0000256" key="1">
    <source>
        <dbReference type="SAM" id="Phobius"/>
    </source>
</evidence>